<name>A0A0C2JQS4_THEKT</name>
<evidence type="ECO:0000256" key="5">
    <source>
        <dbReference type="ARBA" id="ARBA00023136"/>
    </source>
</evidence>
<dbReference type="GO" id="GO:0012505">
    <property type="term" value="C:endomembrane system"/>
    <property type="evidence" value="ECO:0007669"/>
    <property type="project" value="UniProtKB-SubCell"/>
</dbReference>
<organism evidence="8 9">
    <name type="scientific">Thelohanellus kitauei</name>
    <name type="common">Myxosporean</name>
    <dbReference type="NCBI Taxonomy" id="669202"/>
    <lineage>
        <taxon>Eukaryota</taxon>
        <taxon>Metazoa</taxon>
        <taxon>Cnidaria</taxon>
        <taxon>Myxozoa</taxon>
        <taxon>Myxosporea</taxon>
        <taxon>Bivalvulida</taxon>
        <taxon>Platysporina</taxon>
        <taxon>Myxobolidae</taxon>
        <taxon>Thelohanellus</taxon>
    </lineage>
</organism>
<evidence type="ECO:0000313" key="8">
    <source>
        <dbReference type="EMBL" id="KII71733.1"/>
    </source>
</evidence>
<dbReference type="InterPro" id="IPR011012">
    <property type="entry name" value="Longin-like_dom_sf"/>
</dbReference>
<protein>
    <submittedName>
        <fullName evidence="8">AP-1 complex subunit sigma-2</fullName>
    </submittedName>
</protein>
<dbReference type="Gene3D" id="3.30.450.60">
    <property type="match status" value="1"/>
</dbReference>
<comment type="caution">
    <text evidence="8">The sequence shown here is derived from an EMBL/GenBank/DDBJ whole genome shotgun (WGS) entry which is preliminary data.</text>
</comment>
<evidence type="ECO:0000256" key="3">
    <source>
        <dbReference type="ARBA" id="ARBA00022448"/>
    </source>
</evidence>
<dbReference type="GO" id="GO:0015031">
    <property type="term" value="P:protein transport"/>
    <property type="evidence" value="ECO:0007669"/>
    <property type="project" value="UniProtKB-KW"/>
</dbReference>
<dbReference type="PANTHER" id="PTHR11753">
    <property type="entry name" value="ADAPTOR COMPLEXES SMALL SUBUNIT FAMILY"/>
    <property type="match status" value="1"/>
</dbReference>
<keyword evidence="9" id="KW-1185">Reference proteome</keyword>
<accession>A0A0C2JQS4</accession>
<feature type="chain" id="PRO_5002163448" evidence="6">
    <location>
        <begin position="21"/>
        <end position="108"/>
    </location>
</feature>
<dbReference type="SUPFAM" id="SSF64356">
    <property type="entry name" value="SNARE-like"/>
    <property type="match status" value="1"/>
</dbReference>
<evidence type="ECO:0000256" key="4">
    <source>
        <dbReference type="ARBA" id="ARBA00022927"/>
    </source>
</evidence>
<gene>
    <name evidence="8" type="ORF">RF11_13199</name>
</gene>
<dbReference type="OrthoDB" id="371463at2759"/>
<dbReference type="EMBL" id="JWZT01001639">
    <property type="protein sequence ID" value="KII71733.1"/>
    <property type="molecule type" value="Genomic_DNA"/>
</dbReference>
<feature type="domain" description="AP complex mu/sigma subunit" evidence="7">
    <location>
        <begin position="16"/>
        <end position="95"/>
    </location>
</feature>
<keyword evidence="5" id="KW-0472">Membrane</keyword>
<keyword evidence="4" id="KW-0653">Protein transport</keyword>
<keyword evidence="3" id="KW-0813">Transport</keyword>
<comment type="similarity">
    <text evidence="2">Belongs to the adaptor complexes small subunit family.</text>
</comment>
<evidence type="ECO:0000256" key="2">
    <source>
        <dbReference type="ARBA" id="ARBA00006972"/>
    </source>
</evidence>
<keyword evidence="6" id="KW-0732">Signal</keyword>
<evidence type="ECO:0000313" key="9">
    <source>
        <dbReference type="Proteomes" id="UP000031668"/>
    </source>
</evidence>
<feature type="signal peptide" evidence="6">
    <location>
        <begin position="1"/>
        <end position="20"/>
    </location>
</feature>
<dbReference type="AlphaFoldDB" id="A0A0C2JQS4"/>
<evidence type="ECO:0000256" key="1">
    <source>
        <dbReference type="ARBA" id="ARBA00004308"/>
    </source>
</evidence>
<sequence length="108" mass="12806">MADCMLFVKGTFFLIRYARLVFLFAADREDNELYVLELIHRWVEVMNEYFENVCEIDIVYNFEKVQFLLDELLIGGELQELNKTTVAESVITQDNVMEDNPQGRFLRL</sequence>
<dbReference type="InterPro" id="IPR022775">
    <property type="entry name" value="AP_mu_sigma_su"/>
</dbReference>
<dbReference type="Proteomes" id="UP000031668">
    <property type="component" value="Unassembled WGS sequence"/>
</dbReference>
<proteinExistence type="inferred from homology"/>
<dbReference type="InterPro" id="IPR016635">
    <property type="entry name" value="AP_complex_ssu"/>
</dbReference>
<reference evidence="8 9" key="1">
    <citation type="journal article" date="2014" name="Genome Biol. Evol.">
        <title>The genome of the myxosporean Thelohanellus kitauei shows adaptations to nutrient acquisition within its fish host.</title>
        <authorList>
            <person name="Yang Y."/>
            <person name="Xiong J."/>
            <person name="Zhou Z."/>
            <person name="Huo F."/>
            <person name="Miao W."/>
            <person name="Ran C."/>
            <person name="Liu Y."/>
            <person name="Zhang J."/>
            <person name="Feng J."/>
            <person name="Wang M."/>
            <person name="Wang M."/>
            <person name="Wang L."/>
            <person name="Yao B."/>
        </authorList>
    </citation>
    <scope>NUCLEOTIDE SEQUENCE [LARGE SCALE GENOMIC DNA]</scope>
    <source>
        <strain evidence="8">Wuqing</strain>
    </source>
</reference>
<comment type="subcellular location">
    <subcellularLocation>
        <location evidence="1">Endomembrane system</location>
    </subcellularLocation>
</comment>
<dbReference type="Pfam" id="PF01217">
    <property type="entry name" value="Clat_adaptor_s"/>
    <property type="match status" value="1"/>
</dbReference>
<evidence type="ECO:0000256" key="6">
    <source>
        <dbReference type="SAM" id="SignalP"/>
    </source>
</evidence>
<evidence type="ECO:0000259" key="7">
    <source>
        <dbReference type="Pfam" id="PF01217"/>
    </source>
</evidence>
<dbReference type="OMA" id="CEIDIVY"/>